<dbReference type="Gene3D" id="3.30.160.60">
    <property type="entry name" value="Classic Zinc Finger"/>
    <property type="match status" value="18"/>
</dbReference>
<comment type="subcellular location">
    <subcellularLocation>
        <location evidence="1">Nucleus</location>
    </subcellularLocation>
</comment>
<evidence type="ECO:0000256" key="8">
    <source>
        <dbReference type="PROSITE-ProRule" id="PRU00042"/>
    </source>
</evidence>
<feature type="domain" description="C2H2-type" evidence="10">
    <location>
        <begin position="287"/>
        <end position="314"/>
    </location>
</feature>
<feature type="domain" description="C2H2-type" evidence="10">
    <location>
        <begin position="699"/>
        <end position="726"/>
    </location>
</feature>
<evidence type="ECO:0000256" key="9">
    <source>
        <dbReference type="SAM" id="MobiDB-lite"/>
    </source>
</evidence>
<feature type="domain" description="C2H2-type" evidence="10">
    <location>
        <begin position="641"/>
        <end position="668"/>
    </location>
</feature>
<keyword evidence="3" id="KW-0677">Repeat</keyword>
<feature type="domain" description="C2H2-type" evidence="10">
    <location>
        <begin position="446"/>
        <end position="474"/>
    </location>
</feature>
<dbReference type="PROSITE" id="PS50157">
    <property type="entry name" value="ZINC_FINGER_C2H2_2"/>
    <property type="match status" value="23"/>
</dbReference>
<dbReference type="Pfam" id="PF00096">
    <property type="entry name" value="zf-C2H2"/>
    <property type="match status" value="17"/>
</dbReference>
<protein>
    <recommendedName>
        <fullName evidence="10">C2H2-type domain-containing protein</fullName>
    </recommendedName>
</protein>
<evidence type="ECO:0000256" key="1">
    <source>
        <dbReference type="ARBA" id="ARBA00004123"/>
    </source>
</evidence>
<dbReference type="SMART" id="SM00355">
    <property type="entry name" value="ZnF_C2H2"/>
    <property type="match status" value="24"/>
</dbReference>
<dbReference type="SUPFAM" id="SSF57667">
    <property type="entry name" value="beta-beta-alpha zinc fingers"/>
    <property type="match status" value="13"/>
</dbReference>
<feature type="domain" description="C2H2-type" evidence="10">
    <location>
        <begin position="669"/>
        <end position="698"/>
    </location>
</feature>
<keyword evidence="2" id="KW-0479">Metal-binding</keyword>
<keyword evidence="12" id="KW-1185">Reference proteome</keyword>
<dbReference type="EMBL" id="CAXLJM020000046">
    <property type="protein sequence ID" value="CAL8111409.1"/>
    <property type="molecule type" value="Genomic_DNA"/>
</dbReference>
<feature type="domain" description="C2H2-type" evidence="10">
    <location>
        <begin position="841"/>
        <end position="868"/>
    </location>
</feature>
<evidence type="ECO:0000256" key="2">
    <source>
        <dbReference type="ARBA" id="ARBA00022723"/>
    </source>
</evidence>
<feature type="region of interest" description="Disordered" evidence="9">
    <location>
        <begin position="1120"/>
        <end position="1142"/>
    </location>
</feature>
<keyword evidence="4 8" id="KW-0863">Zinc-finger</keyword>
<feature type="compositionally biased region" description="Polar residues" evidence="9">
    <location>
        <begin position="1120"/>
        <end position="1133"/>
    </location>
</feature>
<feature type="domain" description="C2H2-type" evidence="10">
    <location>
        <begin position="869"/>
        <end position="896"/>
    </location>
</feature>
<keyword evidence="7" id="KW-0539">Nucleus</keyword>
<feature type="domain" description="C2H2-type" evidence="10">
    <location>
        <begin position="475"/>
        <end position="503"/>
    </location>
</feature>
<dbReference type="InterPro" id="IPR050331">
    <property type="entry name" value="Zinc_finger"/>
</dbReference>
<name>A0ABP1QVW4_9HEXA</name>
<feature type="domain" description="C2H2-type" evidence="10">
    <location>
        <begin position="257"/>
        <end position="284"/>
    </location>
</feature>
<sequence>MEEASLPQVGSVRKDPKLLLRKDKELTRLCLDDAVVLDSMLPLIDTDNGQVVISGILDHNGSVFDAVQLAALVIEQPGSSAGADSLASHQGQFVARGGSQGISMINVPHQRASSSDYVSGNLVTLDQDLTNFMKRNIMHSLNQSTVLLTVATSSEEDSGAVSFEEPSTFPCNNSDSDNFSNAAIKPSELSGISACFIEPHTSIMENRFSQFPASKTSDQVEPPIGKGPFRCTVCSKSFLKWTLFKRHKQEHLDDKAFVCKVCQDSFNFEINLKLHMIFHEAEADRCLQCKVCSVKFSRLASLKSHLKVHEKEEMIACSQCGEEFSTTARLNAHLEDHKTMSENGHRCKVCNRAFTQAAALKEHSREHAIVRNQLKALSSRRRKSRLKYSSNVDAALNSTTQTSNISSQSIRLDKKKKRLCLTCGKRFQKPSQLIRHLRIHTGEKPFKCSQCDKSFNQKGTLESHILCMHEKARPFVCNLCNCTFSQKGNLRAHVKKLHAPPAENEKAFKCEECTCVFRRLATLNNHISKVHSVPTPTSKLKVEATQITSGENAMKIPIHSATTRVTVKEVGSLPPKNCEIPPTIHLSPTAAGSSAKRSMTVSTINNAKGSDVGDGTITEVNFGRKEEGITKRYKIGQEKWHMCTYCPRAFRKHSDMLRHLRTHTFERPYTCPHPQCFKAFAVKSTLNTHMQIHSAEKKWKCRLCHKAFSIFASLRTHERLHSSSRPFKCSHEGCGKTFKTNSHRQSHMKVHNRTQGLTKTKRKLITPSVASTGKKMDLPDALKITPDGLVPVPTRCALSSTAKNPGDAKSRPYRCTYCPSAFKKSSHLKQHILTHTGEKPFQCSQCARRFVSSGVLKNHIKTHQGIRPYKCDVCYISFTTSGSLKRHTTTHTNSRPYLCPFCKKCFKTNVSCRKHIKIHCRREISSENSSTNNADNNSNVVEVVSTNKAPITIQVCTSKVQTSPSIKPVTVSKVNEILGLPQERFISFTRQDVRLSTSNNVDNSHSQPVHISKPESKLRGTSSSQSMQVIESPTIFSDSMYSTLIQNSKIEPASSQSKSSEIQMRPASNVTSLPSANQTIVRSNPTVIEVNSSRLKPTGVSVNTVAVTKLSSVPKGFQTPLSKIKPSSNSSTPGKVIGSHQKPNQPVVVSVKSITSDVFESSKRPCTTSHHSTLDKPLTSNRVESSSIKIPIEQKTGKVSQCQTCSKTFKKHSDLVRHVRIHTGDKPFRCHLCGKSFRVKSTRDTHMRIHDIKKTVSCNVCHNMFATMSSLKVHMRLHTGARPYKCNQCDRYFRTTGHLTAHTKSHSKCEPRRPKKVPIQPQSGTIQTMNGINLNIKEETHNILGQTTNPENFIKTKNGSNTKEVHLQPKTQNVLSQIELHGLDPSSLTNSDCLQFLGNLQVSLDNLQNIQIGGMDLNCLQSDDLLNSFILITPANLTGSDGTSEFNPTNFVEASDISLTLSQVTDPTIATVTATESLAGSGLNEKDSTAQYNAVLNSFPISNVKAFGSAYGDCDPFLTVASDSHSLSSFGINQNSNSCNAIPQSNANARSCPDCGRTFLKPSQMLRHRRSHTGEKPHVCAICGGTFSQKSSLDTHILYTHSDLRPHSCPKCPFRTVQKAALKKHWSRAHPQLSWNEVDKSCNSSSHVEFPINSTTTQINITTGVKSS</sequence>
<evidence type="ECO:0000256" key="6">
    <source>
        <dbReference type="ARBA" id="ARBA00023125"/>
    </source>
</evidence>
<feature type="domain" description="C2H2-type" evidence="10">
    <location>
        <begin position="229"/>
        <end position="256"/>
    </location>
</feature>
<feature type="domain" description="C2H2-type" evidence="10">
    <location>
        <begin position="1228"/>
        <end position="1255"/>
    </location>
</feature>
<evidence type="ECO:0000256" key="4">
    <source>
        <dbReference type="ARBA" id="ARBA00022771"/>
    </source>
</evidence>
<dbReference type="InterPro" id="IPR036236">
    <property type="entry name" value="Znf_C2H2_sf"/>
</dbReference>
<evidence type="ECO:0000259" key="10">
    <source>
        <dbReference type="PROSITE" id="PS50157"/>
    </source>
</evidence>
<feature type="domain" description="C2H2-type" evidence="10">
    <location>
        <begin position="1578"/>
        <end position="1606"/>
    </location>
</feature>
<feature type="domain" description="C2H2-type" evidence="10">
    <location>
        <begin position="813"/>
        <end position="840"/>
    </location>
</feature>
<reference evidence="11 12" key="1">
    <citation type="submission" date="2024-08" db="EMBL/GenBank/DDBJ databases">
        <authorList>
            <person name="Cucini C."/>
            <person name="Frati F."/>
        </authorList>
    </citation>
    <scope>NUCLEOTIDE SEQUENCE [LARGE SCALE GENOMIC DNA]</scope>
</reference>
<feature type="domain" description="C2H2-type" evidence="10">
    <location>
        <begin position="508"/>
        <end position="536"/>
    </location>
</feature>
<dbReference type="Proteomes" id="UP001642540">
    <property type="component" value="Unassembled WGS sequence"/>
</dbReference>
<feature type="domain" description="C2H2-type" evidence="10">
    <location>
        <begin position="727"/>
        <end position="756"/>
    </location>
</feature>
<dbReference type="InterPro" id="IPR013087">
    <property type="entry name" value="Znf_C2H2_type"/>
</dbReference>
<feature type="compositionally biased region" description="Polar residues" evidence="9">
    <location>
        <begin position="997"/>
        <end position="1009"/>
    </location>
</feature>
<evidence type="ECO:0000313" key="11">
    <source>
        <dbReference type="EMBL" id="CAL8111409.1"/>
    </source>
</evidence>
<feature type="region of interest" description="Disordered" evidence="9">
    <location>
        <begin position="1051"/>
        <end position="1077"/>
    </location>
</feature>
<feature type="domain" description="C2H2-type" evidence="10">
    <location>
        <begin position="1550"/>
        <end position="1577"/>
    </location>
</feature>
<proteinExistence type="predicted"/>
<feature type="domain" description="C2H2-type" evidence="10">
    <location>
        <begin position="1200"/>
        <end position="1227"/>
    </location>
</feature>
<comment type="caution">
    <text evidence="11">The sequence shown here is derived from an EMBL/GenBank/DDBJ whole genome shotgun (WGS) entry which is preliminary data.</text>
</comment>
<organism evidence="11 12">
    <name type="scientific">Orchesella dallaii</name>
    <dbReference type="NCBI Taxonomy" id="48710"/>
    <lineage>
        <taxon>Eukaryota</taxon>
        <taxon>Metazoa</taxon>
        <taxon>Ecdysozoa</taxon>
        <taxon>Arthropoda</taxon>
        <taxon>Hexapoda</taxon>
        <taxon>Collembola</taxon>
        <taxon>Entomobryomorpha</taxon>
        <taxon>Entomobryoidea</taxon>
        <taxon>Orchesellidae</taxon>
        <taxon>Orchesellinae</taxon>
        <taxon>Orchesella</taxon>
    </lineage>
</organism>
<feature type="domain" description="C2H2-type" evidence="10">
    <location>
        <begin position="897"/>
        <end position="924"/>
    </location>
</feature>
<feature type="domain" description="C2H2-type" evidence="10">
    <location>
        <begin position="1256"/>
        <end position="1283"/>
    </location>
</feature>
<feature type="region of interest" description="Disordered" evidence="9">
    <location>
        <begin position="997"/>
        <end position="1026"/>
    </location>
</feature>
<evidence type="ECO:0000256" key="7">
    <source>
        <dbReference type="ARBA" id="ARBA00023242"/>
    </source>
</evidence>
<accession>A0ABP1QVW4</accession>
<feature type="domain" description="C2H2-type" evidence="10">
    <location>
        <begin position="315"/>
        <end position="342"/>
    </location>
</feature>
<feature type="region of interest" description="Disordered" evidence="9">
    <location>
        <begin position="1303"/>
        <end position="1322"/>
    </location>
</feature>
<evidence type="ECO:0000313" key="12">
    <source>
        <dbReference type="Proteomes" id="UP001642540"/>
    </source>
</evidence>
<dbReference type="PANTHER" id="PTHR16515:SF49">
    <property type="entry name" value="GASTRULA ZINC FINGER PROTEIN XLCGF49.1-LIKE-RELATED"/>
    <property type="match status" value="1"/>
</dbReference>
<keyword evidence="5" id="KW-0862">Zinc</keyword>
<gene>
    <name evidence="11" type="ORF">ODALV1_LOCUS15011</name>
</gene>
<evidence type="ECO:0000256" key="5">
    <source>
        <dbReference type="ARBA" id="ARBA00022833"/>
    </source>
</evidence>
<feature type="domain" description="C2H2-type" evidence="10">
    <location>
        <begin position="418"/>
        <end position="445"/>
    </location>
</feature>
<feature type="domain" description="C2H2-type" evidence="10">
    <location>
        <begin position="345"/>
        <end position="372"/>
    </location>
</feature>
<keyword evidence="6" id="KW-0238">DNA-binding</keyword>
<dbReference type="PROSITE" id="PS00028">
    <property type="entry name" value="ZINC_FINGER_C2H2_1"/>
    <property type="match status" value="23"/>
</dbReference>
<feature type="domain" description="C2H2-type" evidence="10">
    <location>
        <begin position="1284"/>
        <end position="1311"/>
    </location>
</feature>
<evidence type="ECO:0000256" key="3">
    <source>
        <dbReference type="ARBA" id="ARBA00022737"/>
    </source>
</evidence>
<dbReference type="PANTHER" id="PTHR16515">
    <property type="entry name" value="PR DOMAIN ZINC FINGER PROTEIN"/>
    <property type="match status" value="1"/>
</dbReference>